<protein>
    <recommendedName>
        <fullName evidence="4">Pentacotripeptide-repeat region of PRORP domain-containing protein</fullName>
    </recommendedName>
</protein>
<sequence>MLLRTGIRPNILRVYWKVTHRVPLSEQRGQIRNSMPMYPSPTSVPSMRHNSKMAAGRELLSARLTKAIERRDLNQAQTIYKEIIKSNGAIDRICISSLLELAATTTDSHNIMFIKDVIRDMKSIFSFPPEPHQYNMLIHALCLHNKSNEAYQVFQRMRAKGLSPNVYSFNTLLGHYKRLNDVDKAIQLVNEMKQNGIARDASTYNIIFHLLLRNDMIEEAHDFWQQMTYERISPDVYTYSILFRIVNKTGDIEMGEDLYKTILNQAQKKLAVNVDTVLVNELLLFKGSVSQDLSGMLDLYAKSSILFPRVKLDTVSYNILLDTCLKLNNPTKAYKIYKEMVDVGLSPDEVTYGTIIDAEVRMGDIDGAIQIFKEMCTKGIMPTERIVTRLSNATAYKHNDASSVQCVFDIVKKLNASIGLTLDVKAYNALLSGLSKDGSSEQAQELFEEIFVQKGHVPDIVTYTNLIVSYINDQRIDEAMEIYYDIRKRHSIHHKSHISLDVNLYTILISSLTNAPATKDTSSPSYTSDTIIDYQVFNADDLNSLDNSSHPNLLAALTLFNDMRQLRIQPNAYCYTAILHACGQHKDMYVLEQVHKLMKMDLYFDPDTAVYNALMDAYSRSGEGETVLQIWETLIMSSSPTTSIDATTISIVLDSCGHNGLGHLAKDIWKRLRDNEFALNSNNFNSYIECLCRSTRSRRGFDIARRVAKNEMMPPLSPHLQPMIHSRRSKPEYTSRNAMQPRIEEKTINTLISFGKKKGIPEIEIASLEAWKTELFG</sequence>
<dbReference type="SUPFAM" id="SSF81901">
    <property type="entry name" value="HCP-like"/>
    <property type="match status" value="1"/>
</dbReference>
<dbReference type="OrthoDB" id="185373at2759"/>
<dbReference type="PANTHER" id="PTHR47938:SF35">
    <property type="entry name" value="PENTATRICOPEPTIDE REPEAT-CONTAINING PROTEIN 4, MITOCHONDRIAL-RELATED"/>
    <property type="match status" value="1"/>
</dbReference>
<feature type="repeat" description="PPR" evidence="1">
    <location>
        <begin position="423"/>
        <end position="458"/>
    </location>
</feature>
<dbReference type="PANTHER" id="PTHR47938">
    <property type="entry name" value="RESPIRATORY COMPLEX I CHAPERONE (CIA84), PUTATIVE (AFU_ORTHOLOGUE AFUA_2G06020)-RELATED"/>
    <property type="match status" value="1"/>
</dbReference>
<organism evidence="2 3">
    <name type="scientific">Phycomyces blakesleeanus (strain ATCC 8743b / DSM 1359 / FGSC 10004 / NBRC 33097 / NRRL 1555)</name>
    <dbReference type="NCBI Taxonomy" id="763407"/>
    <lineage>
        <taxon>Eukaryota</taxon>
        <taxon>Fungi</taxon>
        <taxon>Fungi incertae sedis</taxon>
        <taxon>Mucoromycota</taxon>
        <taxon>Mucoromycotina</taxon>
        <taxon>Mucoromycetes</taxon>
        <taxon>Mucorales</taxon>
        <taxon>Phycomycetaceae</taxon>
        <taxon>Phycomyces</taxon>
    </lineage>
</organism>
<dbReference type="InterPro" id="IPR011990">
    <property type="entry name" value="TPR-like_helical_dom_sf"/>
</dbReference>
<dbReference type="PROSITE" id="PS51375">
    <property type="entry name" value="PPR"/>
    <property type="match status" value="8"/>
</dbReference>
<feature type="repeat" description="PPR" evidence="1">
    <location>
        <begin position="607"/>
        <end position="641"/>
    </location>
</feature>
<feature type="repeat" description="PPR" evidence="1">
    <location>
        <begin position="165"/>
        <end position="199"/>
    </location>
</feature>
<dbReference type="Pfam" id="PF12854">
    <property type="entry name" value="PPR_1"/>
    <property type="match status" value="1"/>
</dbReference>
<dbReference type="InterPro" id="IPR002885">
    <property type="entry name" value="PPR_rpt"/>
</dbReference>
<dbReference type="Proteomes" id="UP000077315">
    <property type="component" value="Unassembled WGS sequence"/>
</dbReference>
<dbReference type="GO" id="GO:0003729">
    <property type="term" value="F:mRNA binding"/>
    <property type="evidence" value="ECO:0007669"/>
    <property type="project" value="TreeGrafter"/>
</dbReference>
<feature type="repeat" description="PPR" evidence="1">
    <location>
        <begin position="459"/>
        <end position="489"/>
    </location>
</feature>
<reference evidence="3" key="1">
    <citation type="submission" date="2015-06" db="EMBL/GenBank/DDBJ databases">
        <title>Expansion of signal transduction pathways in fungi by whole-genome duplication.</title>
        <authorList>
            <consortium name="DOE Joint Genome Institute"/>
            <person name="Corrochano L.M."/>
            <person name="Kuo A."/>
            <person name="Marcet-Houben M."/>
            <person name="Polaino S."/>
            <person name="Salamov A."/>
            <person name="Villalobos J.M."/>
            <person name="Alvarez M.I."/>
            <person name="Avalos J."/>
            <person name="Benito E.P."/>
            <person name="Benoit I."/>
            <person name="Burger G."/>
            <person name="Camino L.P."/>
            <person name="Canovas D."/>
            <person name="Cerda-Olmedo E."/>
            <person name="Cheng J.-F."/>
            <person name="Dominguez A."/>
            <person name="Elias M."/>
            <person name="Eslava A.P."/>
            <person name="Glaser F."/>
            <person name="Grimwood J."/>
            <person name="Gutierrez G."/>
            <person name="Heitman J."/>
            <person name="Henrissat B."/>
            <person name="Iturriaga E.A."/>
            <person name="Lang B.F."/>
            <person name="Lavin J.L."/>
            <person name="Lee S."/>
            <person name="Li W."/>
            <person name="Lindquist E."/>
            <person name="Lopez-Garcia S."/>
            <person name="Luque E.M."/>
            <person name="Marcos A.T."/>
            <person name="Martin J."/>
            <person name="McCluskey K."/>
            <person name="Medina H.R."/>
            <person name="Miralles-Duran A."/>
            <person name="Miyazaki A."/>
            <person name="Munoz-Torres E."/>
            <person name="Oguiza J.A."/>
            <person name="Ohm R."/>
            <person name="Olmedo M."/>
            <person name="Orejas M."/>
            <person name="Ortiz-Castellanos L."/>
            <person name="Pisabarro A.G."/>
            <person name="Rodriguez-Romero J."/>
            <person name="Ruiz-Herrera J."/>
            <person name="Ruiz-Vazquez R."/>
            <person name="Sanz C."/>
            <person name="Schackwitz W."/>
            <person name="Schmutz J."/>
            <person name="Shahriari M."/>
            <person name="Shelest E."/>
            <person name="Silva-Franco F."/>
            <person name="Soanes D."/>
            <person name="Syed K."/>
            <person name="Tagua V.G."/>
            <person name="Talbot N.J."/>
            <person name="Thon M."/>
            <person name="De vries R.P."/>
            <person name="Wiebenga A."/>
            <person name="Yadav J.S."/>
            <person name="Braun E.L."/>
            <person name="Baker S."/>
            <person name="Garre V."/>
            <person name="Horwitz B."/>
            <person name="Torres-Martinez S."/>
            <person name="Idnurm A."/>
            <person name="Herrera-Estrella A."/>
            <person name="Gabaldon T."/>
            <person name="Grigoriev I.V."/>
        </authorList>
    </citation>
    <scope>NUCLEOTIDE SEQUENCE [LARGE SCALE GENOMIC DNA]</scope>
    <source>
        <strain evidence="3">NRRL 1555(-)</strain>
    </source>
</reference>
<dbReference type="Gene3D" id="1.25.40.10">
    <property type="entry name" value="Tetratricopeptide repeat domain"/>
    <property type="match status" value="4"/>
</dbReference>
<dbReference type="Pfam" id="PF13812">
    <property type="entry name" value="PPR_3"/>
    <property type="match status" value="1"/>
</dbReference>
<dbReference type="RefSeq" id="XP_018293187.1">
    <property type="nucleotide sequence ID" value="XM_018439268.1"/>
</dbReference>
<dbReference type="GO" id="GO:0005739">
    <property type="term" value="C:mitochondrion"/>
    <property type="evidence" value="ECO:0007669"/>
    <property type="project" value="TreeGrafter"/>
</dbReference>
<dbReference type="STRING" id="763407.A0A162PQT8"/>
<dbReference type="Pfam" id="PF13041">
    <property type="entry name" value="PPR_2"/>
    <property type="match status" value="3"/>
</dbReference>
<dbReference type="GeneID" id="29000174"/>
<evidence type="ECO:0000256" key="1">
    <source>
        <dbReference type="PROSITE-ProRule" id="PRU00708"/>
    </source>
</evidence>
<gene>
    <name evidence="2" type="ORF">PHYBLDRAFT_186672</name>
</gene>
<accession>A0A162PQT8</accession>
<dbReference type="VEuPathDB" id="FungiDB:PHYBLDRAFT_186672"/>
<evidence type="ECO:0008006" key="4">
    <source>
        <dbReference type="Google" id="ProtNLM"/>
    </source>
</evidence>
<feature type="repeat" description="PPR" evidence="1">
    <location>
        <begin position="313"/>
        <end position="347"/>
    </location>
</feature>
<feature type="repeat" description="PPR" evidence="1">
    <location>
        <begin position="348"/>
        <end position="382"/>
    </location>
</feature>
<dbReference type="InParanoid" id="A0A162PQT8"/>
<dbReference type="AlphaFoldDB" id="A0A162PQT8"/>
<name>A0A162PQT8_PHYB8</name>
<dbReference type="GO" id="GO:0140053">
    <property type="term" value="P:mitochondrial gene expression"/>
    <property type="evidence" value="ECO:0007669"/>
    <property type="project" value="TreeGrafter"/>
</dbReference>
<dbReference type="EMBL" id="KV440978">
    <property type="protein sequence ID" value="OAD75147.1"/>
    <property type="molecule type" value="Genomic_DNA"/>
</dbReference>
<proteinExistence type="predicted"/>
<evidence type="ECO:0000313" key="3">
    <source>
        <dbReference type="Proteomes" id="UP000077315"/>
    </source>
</evidence>
<dbReference type="NCBIfam" id="TIGR00756">
    <property type="entry name" value="PPR"/>
    <property type="match status" value="6"/>
</dbReference>
<feature type="repeat" description="PPR" evidence="1">
    <location>
        <begin position="200"/>
        <end position="234"/>
    </location>
</feature>
<feature type="repeat" description="PPR" evidence="1">
    <location>
        <begin position="130"/>
        <end position="164"/>
    </location>
</feature>
<evidence type="ECO:0000313" key="2">
    <source>
        <dbReference type="EMBL" id="OAD75147.1"/>
    </source>
</evidence>
<keyword evidence="3" id="KW-1185">Reference proteome</keyword>